<name>A0AAD5DKF0_9CHLO</name>
<accession>A0AAD5DKF0</accession>
<proteinExistence type="predicted"/>
<evidence type="ECO:0000313" key="1">
    <source>
        <dbReference type="EMBL" id="KAI7837165.1"/>
    </source>
</evidence>
<protein>
    <submittedName>
        <fullName evidence="1">Uncharacterized protein</fullName>
    </submittedName>
</protein>
<comment type="caution">
    <text evidence="1">The sequence shown here is derived from an EMBL/GenBank/DDBJ whole genome shotgun (WGS) entry which is preliminary data.</text>
</comment>
<dbReference type="AlphaFoldDB" id="A0AAD5DKF0"/>
<gene>
    <name evidence="1" type="ORF">COHA_008959</name>
</gene>
<evidence type="ECO:0000313" key="2">
    <source>
        <dbReference type="Proteomes" id="UP001205105"/>
    </source>
</evidence>
<dbReference type="EMBL" id="JADXDR010000161">
    <property type="protein sequence ID" value="KAI7837165.1"/>
    <property type="molecule type" value="Genomic_DNA"/>
</dbReference>
<reference evidence="1" key="1">
    <citation type="submission" date="2020-11" db="EMBL/GenBank/DDBJ databases">
        <title>Chlorella ohadii genome sequencing and assembly.</title>
        <authorList>
            <person name="Murik O."/>
            <person name="Treves H."/>
            <person name="Kedem I."/>
            <person name="Shotland Y."/>
            <person name="Kaplan A."/>
        </authorList>
    </citation>
    <scope>NUCLEOTIDE SEQUENCE</scope>
    <source>
        <strain evidence="1">1</strain>
    </source>
</reference>
<organism evidence="1 2">
    <name type="scientific">Chlorella ohadii</name>
    <dbReference type="NCBI Taxonomy" id="2649997"/>
    <lineage>
        <taxon>Eukaryota</taxon>
        <taxon>Viridiplantae</taxon>
        <taxon>Chlorophyta</taxon>
        <taxon>core chlorophytes</taxon>
        <taxon>Trebouxiophyceae</taxon>
        <taxon>Chlorellales</taxon>
        <taxon>Chlorellaceae</taxon>
        <taxon>Chlorella clade</taxon>
        <taxon>Chlorella</taxon>
    </lineage>
</organism>
<dbReference type="Proteomes" id="UP001205105">
    <property type="component" value="Unassembled WGS sequence"/>
</dbReference>
<keyword evidence="2" id="KW-1185">Reference proteome</keyword>
<sequence>MQDIVELHCACARASPWLWLTPYFGHRCAAVVDDFVTSGWSNGELAVRFTEAYAQLAGSGRYTQVAGKWVRLVRAALQHPLSSSQGVTANGAVPLGTGLVRQAAGKQRA</sequence>